<dbReference type="InterPro" id="IPR008283">
    <property type="entry name" value="Peptidase_M17_N"/>
</dbReference>
<evidence type="ECO:0000256" key="7">
    <source>
        <dbReference type="ARBA" id="ARBA00023211"/>
    </source>
</evidence>
<evidence type="ECO:0000256" key="2">
    <source>
        <dbReference type="ARBA" id="ARBA00000967"/>
    </source>
</evidence>
<comment type="subcellular location">
    <subcellularLocation>
        <location evidence="8">Cytoplasm</location>
    </subcellularLocation>
</comment>
<dbReference type="PROSITE" id="PS00631">
    <property type="entry name" value="CYTOSOL_AP"/>
    <property type="match status" value="1"/>
</dbReference>
<keyword evidence="6 8" id="KW-0378">Hydrolase</keyword>
<keyword evidence="8" id="KW-0963">Cytoplasm</keyword>
<dbReference type="InterPro" id="IPR011356">
    <property type="entry name" value="Leucine_aapep/pepB"/>
</dbReference>
<feature type="binding site" evidence="8">
    <location>
        <position position="290"/>
    </location>
    <ligand>
        <name>Mn(2+)</name>
        <dbReference type="ChEBI" id="CHEBI:29035"/>
        <label>2</label>
    </ligand>
</feature>
<dbReference type="Pfam" id="PF02789">
    <property type="entry name" value="Peptidase_M17_N"/>
    <property type="match status" value="1"/>
</dbReference>
<evidence type="ECO:0000256" key="9">
    <source>
        <dbReference type="SAM" id="SignalP"/>
    </source>
</evidence>
<evidence type="ECO:0000259" key="10">
    <source>
        <dbReference type="PROSITE" id="PS00631"/>
    </source>
</evidence>
<evidence type="ECO:0000313" key="11">
    <source>
        <dbReference type="EMBL" id="TQV77121.1"/>
    </source>
</evidence>
<dbReference type="Pfam" id="PF00883">
    <property type="entry name" value="Peptidase_M17"/>
    <property type="match status" value="1"/>
</dbReference>
<keyword evidence="5 8" id="KW-0645">Protease</keyword>
<dbReference type="PRINTS" id="PR00481">
    <property type="entry name" value="LAMNOPPTDASE"/>
</dbReference>
<dbReference type="OrthoDB" id="9809354at2"/>
<feature type="binding site" evidence="8">
    <location>
        <position position="369"/>
    </location>
    <ligand>
        <name>Mn(2+)</name>
        <dbReference type="ChEBI" id="CHEBI:29035"/>
        <label>2</label>
    </ligand>
</feature>
<dbReference type="GO" id="GO:0070006">
    <property type="term" value="F:metalloaminopeptidase activity"/>
    <property type="evidence" value="ECO:0007669"/>
    <property type="project" value="InterPro"/>
</dbReference>
<protein>
    <recommendedName>
        <fullName evidence="8">Probable cytosol aminopeptidase</fullName>
        <ecNumber evidence="8">3.4.11.1</ecNumber>
    </recommendedName>
    <alternativeName>
        <fullName evidence="8">Leucine aminopeptidase</fullName>
        <shortName evidence="8">LAP</shortName>
        <ecNumber evidence="8">3.4.11.10</ecNumber>
    </alternativeName>
    <alternativeName>
        <fullName evidence="8">Leucyl aminopeptidase</fullName>
    </alternativeName>
</protein>
<keyword evidence="7 8" id="KW-0464">Manganese</keyword>
<dbReference type="CDD" id="cd00433">
    <property type="entry name" value="Peptidase_M17"/>
    <property type="match status" value="1"/>
</dbReference>
<comment type="similarity">
    <text evidence="3 8">Belongs to the peptidase M17 family.</text>
</comment>
<keyword evidence="12" id="KW-1185">Reference proteome</keyword>
<dbReference type="SUPFAM" id="SSF52949">
    <property type="entry name" value="Macro domain-like"/>
    <property type="match status" value="1"/>
</dbReference>
<comment type="function">
    <text evidence="8">Presumably involved in the processing and regular turnover of intracellular proteins. Catalyzes the removal of unsubstituted N-terminal amino acids from various peptides.</text>
</comment>
<organism evidence="11 12">
    <name type="scientific">Aliikangiella marina</name>
    <dbReference type="NCBI Taxonomy" id="1712262"/>
    <lineage>
        <taxon>Bacteria</taxon>
        <taxon>Pseudomonadati</taxon>
        <taxon>Pseudomonadota</taxon>
        <taxon>Gammaproteobacteria</taxon>
        <taxon>Oceanospirillales</taxon>
        <taxon>Pleioneaceae</taxon>
        <taxon>Aliikangiella</taxon>
    </lineage>
</organism>
<keyword evidence="4 8" id="KW-0031">Aminopeptidase</keyword>
<reference evidence="11 12" key="1">
    <citation type="submission" date="2019-06" db="EMBL/GenBank/DDBJ databases">
        <title>Draft genome of Aliikangiella marina GYP-15.</title>
        <authorList>
            <person name="Wang G."/>
        </authorList>
    </citation>
    <scope>NUCLEOTIDE SEQUENCE [LARGE SCALE GENOMIC DNA]</scope>
    <source>
        <strain evidence="11 12">GYP-15</strain>
    </source>
</reference>
<dbReference type="GO" id="GO:0006508">
    <property type="term" value="P:proteolysis"/>
    <property type="evidence" value="ECO:0007669"/>
    <property type="project" value="UniProtKB-KW"/>
</dbReference>
<dbReference type="NCBIfam" id="NF002077">
    <property type="entry name" value="PRK00913.2-4"/>
    <property type="match status" value="1"/>
</dbReference>
<dbReference type="Gene3D" id="3.40.630.10">
    <property type="entry name" value="Zn peptidases"/>
    <property type="match status" value="1"/>
</dbReference>
<evidence type="ECO:0000256" key="6">
    <source>
        <dbReference type="ARBA" id="ARBA00022801"/>
    </source>
</evidence>
<dbReference type="GO" id="GO:0030145">
    <property type="term" value="F:manganese ion binding"/>
    <property type="evidence" value="ECO:0007669"/>
    <property type="project" value="UniProtKB-UniRule"/>
</dbReference>
<dbReference type="NCBIfam" id="NF002075">
    <property type="entry name" value="PRK00913.2-2"/>
    <property type="match status" value="1"/>
</dbReference>
<dbReference type="EMBL" id="VIKR01000001">
    <property type="protein sequence ID" value="TQV77121.1"/>
    <property type="molecule type" value="Genomic_DNA"/>
</dbReference>
<evidence type="ECO:0000256" key="5">
    <source>
        <dbReference type="ARBA" id="ARBA00022670"/>
    </source>
</evidence>
<dbReference type="InterPro" id="IPR023042">
    <property type="entry name" value="Peptidase_M17_leu_NH2_pept"/>
</dbReference>
<dbReference type="GO" id="GO:0005737">
    <property type="term" value="C:cytoplasm"/>
    <property type="evidence" value="ECO:0007669"/>
    <property type="project" value="UniProtKB-SubCell"/>
</dbReference>
<feature type="domain" description="Cytosol aminopeptidase" evidence="10">
    <location>
        <begin position="365"/>
        <end position="372"/>
    </location>
</feature>
<gene>
    <name evidence="8" type="primary">pepA</name>
    <name evidence="11" type="ORF">FLL45_04000</name>
</gene>
<dbReference type="EC" id="3.4.11.10" evidence="8"/>
<evidence type="ECO:0000256" key="4">
    <source>
        <dbReference type="ARBA" id="ARBA00022438"/>
    </source>
</evidence>
<feature type="binding site" evidence="8">
    <location>
        <position position="367"/>
    </location>
    <ligand>
        <name>Mn(2+)</name>
        <dbReference type="ChEBI" id="CHEBI:29035"/>
        <label>1</label>
    </ligand>
</feature>
<evidence type="ECO:0000256" key="3">
    <source>
        <dbReference type="ARBA" id="ARBA00009528"/>
    </source>
</evidence>
<dbReference type="InterPro" id="IPR043472">
    <property type="entry name" value="Macro_dom-like"/>
</dbReference>
<keyword evidence="9" id="KW-0732">Signal</keyword>
<evidence type="ECO:0000313" key="12">
    <source>
        <dbReference type="Proteomes" id="UP000317839"/>
    </source>
</evidence>
<dbReference type="PANTHER" id="PTHR11963:SF23">
    <property type="entry name" value="CYTOSOL AMINOPEPTIDASE"/>
    <property type="match status" value="1"/>
</dbReference>
<dbReference type="EC" id="3.4.11.1" evidence="8"/>
<comment type="catalytic activity">
    <reaction evidence="1 8">
        <text>Release of an N-terminal amino acid, Xaa-|-Yaa-, in which Xaa is preferably Leu, but may be other amino acids including Pro although not Arg or Lys, and Yaa may be Pro. Amino acid amides and methyl esters are also readily hydrolyzed, but rates on arylamides are exceedingly low.</text>
        <dbReference type="EC" id="3.4.11.1"/>
    </reaction>
</comment>
<feature type="chain" id="PRO_5022125199" description="Probable cytosol aminopeptidase" evidence="9">
    <location>
        <begin position="23"/>
        <end position="522"/>
    </location>
</feature>
<dbReference type="RefSeq" id="WP_142888481.1">
    <property type="nucleotide sequence ID" value="NZ_VIKR01000001.1"/>
</dbReference>
<dbReference type="AlphaFoldDB" id="A0A545TIW5"/>
<feature type="binding site" evidence="8">
    <location>
        <position position="290"/>
    </location>
    <ligand>
        <name>Mn(2+)</name>
        <dbReference type="ChEBI" id="CHEBI:29035"/>
        <label>1</label>
    </ligand>
</feature>
<dbReference type="Proteomes" id="UP000317839">
    <property type="component" value="Unassembled WGS sequence"/>
</dbReference>
<name>A0A545TIW5_9GAMM</name>
<dbReference type="SUPFAM" id="SSF53187">
    <property type="entry name" value="Zn-dependent exopeptidases"/>
    <property type="match status" value="1"/>
</dbReference>
<comment type="caution">
    <text evidence="11">The sequence shown here is derived from an EMBL/GenBank/DDBJ whole genome shotgun (WGS) entry which is preliminary data.</text>
</comment>
<accession>A0A545TIW5</accession>
<feature type="active site" evidence="8">
    <location>
        <position position="297"/>
    </location>
</feature>
<feature type="active site" evidence="8">
    <location>
        <position position="371"/>
    </location>
</feature>
<evidence type="ECO:0000256" key="8">
    <source>
        <dbReference type="HAMAP-Rule" id="MF_00181"/>
    </source>
</evidence>
<keyword evidence="8" id="KW-0479">Metal-binding</keyword>
<dbReference type="InterPro" id="IPR000819">
    <property type="entry name" value="Peptidase_M17_C"/>
</dbReference>
<feature type="binding site" evidence="8">
    <location>
        <position position="308"/>
    </location>
    <ligand>
        <name>Mn(2+)</name>
        <dbReference type="ChEBI" id="CHEBI:29035"/>
        <label>2</label>
    </ligand>
</feature>
<proteinExistence type="inferred from homology"/>
<comment type="cofactor">
    <cofactor evidence="8">
        <name>Mn(2+)</name>
        <dbReference type="ChEBI" id="CHEBI:29035"/>
    </cofactor>
    <text evidence="8">Binds 2 manganese ions per subunit.</text>
</comment>
<feature type="binding site" evidence="8">
    <location>
        <position position="369"/>
    </location>
    <ligand>
        <name>Mn(2+)</name>
        <dbReference type="ChEBI" id="CHEBI:29035"/>
        <label>1</label>
    </ligand>
</feature>
<feature type="binding site" evidence="8">
    <location>
        <position position="285"/>
    </location>
    <ligand>
        <name>Mn(2+)</name>
        <dbReference type="ChEBI" id="CHEBI:29035"/>
        <label>2</label>
    </ligand>
</feature>
<feature type="signal peptide" evidence="9">
    <location>
        <begin position="1"/>
        <end position="22"/>
    </location>
</feature>
<dbReference type="Gene3D" id="3.40.220.10">
    <property type="entry name" value="Leucine Aminopeptidase, subunit E, domain 1"/>
    <property type="match status" value="1"/>
</dbReference>
<dbReference type="HAMAP" id="MF_00181">
    <property type="entry name" value="Cytosol_peptidase_M17"/>
    <property type="match status" value="1"/>
</dbReference>
<dbReference type="PANTHER" id="PTHR11963">
    <property type="entry name" value="LEUCINE AMINOPEPTIDASE-RELATED"/>
    <property type="match status" value="1"/>
</dbReference>
<sequence length="522" mass="56211">MKRWSTLLLSLVLASASLVSYAKDRDTAITRINFSTSVPSEGNLVLGIYQDNELGQYGQAIDDKTNGGLKHAIKASKFEAQSQKTTTITAPMGSGYNQILLVGLGKRGEDKTNLEWQKIGGNAVQAAVKAFKQAPAMLFDVSGDASAHIAYGANLGSYYFDKYYTDEKRKKHQAALTIINSDSTAAAKRYKSELEPVAKGIWHTRNMSNEPANVIYPESFVAQWKQHFKGMKNIKIRVIDEDDMLDMGMGAIYGVGQGSKRPPRMMIVEYMGGNKGDAPIAIVGKGITFDTGGISIKGSNNMWNMKFDMSGAASTMGTLYALAGRKAKVNVVGVAALAENMPSGSAQRPGDVVTSMSGKTIQIRSTDAEGRLVLADAMYYADTKYNPSLLVDLATLTGSASRALGKDYAAMFSRHDDLAEKFSAAGKLTGDEVWRLPLNKNHFKAIKNNVADIMNSGPKAPGASAGAAFVGTFVRDTTPWVHFDIAGVAWGDNTTPVKASPGSTSFGIRLLNGYIKEHFESK</sequence>
<evidence type="ECO:0000256" key="1">
    <source>
        <dbReference type="ARBA" id="ARBA00000135"/>
    </source>
</evidence>
<comment type="catalytic activity">
    <reaction evidence="2 8">
        <text>Release of an N-terminal amino acid, preferentially leucine, but not glutamic or aspartic acids.</text>
        <dbReference type="EC" id="3.4.11.10"/>
    </reaction>
</comment>